<name>A0A843XR56_COLES</name>
<proteinExistence type="predicted"/>
<evidence type="ECO:0000256" key="1">
    <source>
        <dbReference type="SAM" id="SignalP"/>
    </source>
</evidence>
<comment type="caution">
    <text evidence="2">The sequence shown here is derived from an EMBL/GenBank/DDBJ whole genome shotgun (WGS) entry which is preliminary data.</text>
</comment>
<dbReference type="AlphaFoldDB" id="A0A843XR56"/>
<feature type="chain" id="PRO_5032841605" description="Secreted protein" evidence="1">
    <location>
        <begin position="23"/>
        <end position="121"/>
    </location>
</feature>
<sequence>MFLPFFFFFLSIFFSLGSRARSGTIAALCPRPSLGLLYLQLQPLLEPPQERECHLLPVTCLPRLSLPKEYAMTSRPLLLKMGSVGTTEQLLRIEESSGGKPPGSSVPLLWLKASYLRLPSL</sequence>
<evidence type="ECO:0000313" key="2">
    <source>
        <dbReference type="EMBL" id="MQM22448.1"/>
    </source>
</evidence>
<reference evidence="2" key="1">
    <citation type="submission" date="2017-07" db="EMBL/GenBank/DDBJ databases">
        <title>Taro Niue Genome Assembly and Annotation.</title>
        <authorList>
            <person name="Atibalentja N."/>
            <person name="Keating K."/>
            <person name="Fields C.J."/>
        </authorList>
    </citation>
    <scope>NUCLEOTIDE SEQUENCE</scope>
    <source>
        <strain evidence="2">Niue_2</strain>
        <tissue evidence="2">Leaf</tissue>
    </source>
</reference>
<dbReference type="EMBL" id="NMUH01012930">
    <property type="protein sequence ID" value="MQM22448.1"/>
    <property type="molecule type" value="Genomic_DNA"/>
</dbReference>
<dbReference type="Proteomes" id="UP000652761">
    <property type="component" value="Unassembled WGS sequence"/>
</dbReference>
<organism evidence="2 3">
    <name type="scientific">Colocasia esculenta</name>
    <name type="common">Wild taro</name>
    <name type="synonym">Arum esculentum</name>
    <dbReference type="NCBI Taxonomy" id="4460"/>
    <lineage>
        <taxon>Eukaryota</taxon>
        <taxon>Viridiplantae</taxon>
        <taxon>Streptophyta</taxon>
        <taxon>Embryophyta</taxon>
        <taxon>Tracheophyta</taxon>
        <taxon>Spermatophyta</taxon>
        <taxon>Magnoliopsida</taxon>
        <taxon>Liliopsida</taxon>
        <taxon>Araceae</taxon>
        <taxon>Aroideae</taxon>
        <taxon>Colocasieae</taxon>
        <taxon>Colocasia</taxon>
    </lineage>
</organism>
<keyword evidence="1" id="KW-0732">Signal</keyword>
<accession>A0A843XR56</accession>
<protein>
    <recommendedName>
        <fullName evidence="4">Secreted protein</fullName>
    </recommendedName>
</protein>
<evidence type="ECO:0000313" key="3">
    <source>
        <dbReference type="Proteomes" id="UP000652761"/>
    </source>
</evidence>
<gene>
    <name evidence="2" type="ORF">Taro_055501</name>
</gene>
<feature type="signal peptide" evidence="1">
    <location>
        <begin position="1"/>
        <end position="22"/>
    </location>
</feature>
<keyword evidence="3" id="KW-1185">Reference proteome</keyword>
<evidence type="ECO:0008006" key="4">
    <source>
        <dbReference type="Google" id="ProtNLM"/>
    </source>
</evidence>